<feature type="non-terminal residue" evidence="1">
    <location>
        <position position="258"/>
    </location>
</feature>
<name>A0A382ZBS2_9ZZZZ</name>
<evidence type="ECO:0000313" key="1">
    <source>
        <dbReference type="EMBL" id="SVD92944.1"/>
    </source>
</evidence>
<feature type="non-terminal residue" evidence="1">
    <location>
        <position position="1"/>
    </location>
</feature>
<sequence>DSGIRNIPFIGDFLADAINFDDMSKDFTKTFRQAAAVGGPAGEAISSGMSDNVSQGVIEGISSGFAEEGKWGTRIVKWFKKSNAAAAAASMHKGKPGFTIDHTDLDIMKAHNTESQSYQAASKRFIEDNLSTKQATEKVEKGSVRRLTAMRVATVGIGLALLKMATTMTKFAFETGLSVSQTYKLKGALFINKGYVKAMAEEFGTINDVNSKIAWQLKKQSFFYGIEAEQAVKILRIQSALSDSSHEQLINVQNTVAK</sequence>
<dbReference type="AlphaFoldDB" id="A0A382ZBS2"/>
<gene>
    <name evidence="1" type="ORF">METZ01_LOCUS445798</name>
</gene>
<dbReference type="EMBL" id="UINC01182625">
    <property type="protein sequence ID" value="SVD92944.1"/>
    <property type="molecule type" value="Genomic_DNA"/>
</dbReference>
<organism evidence="1">
    <name type="scientific">marine metagenome</name>
    <dbReference type="NCBI Taxonomy" id="408172"/>
    <lineage>
        <taxon>unclassified sequences</taxon>
        <taxon>metagenomes</taxon>
        <taxon>ecological metagenomes</taxon>
    </lineage>
</organism>
<accession>A0A382ZBS2</accession>
<proteinExistence type="predicted"/>
<protein>
    <submittedName>
        <fullName evidence="1">Uncharacterized protein</fullName>
    </submittedName>
</protein>
<reference evidence="1" key="1">
    <citation type="submission" date="2018-05" db="EMBL/GenBank/DDBJ databases">
        <authorList>
            <person name="Lanie J.A."/>
            <person name="Ng W.-L."/>
            <person name="Kazmierczak K.M."/>
            <person name="Andrzejewski T.M."/>
            <person name="Davidsen T.M."/>
            <person name="Wayne K.J."/>
            <person name="Tettelin H."/>
            <person name="Glass J.I."/>
            <person name="Rusch D."/>
            <person name="Podicherti R."/>
            <person name="Tsui H.-C.T."/>
            <person name="Winkler M.E."/>
        </authorList>
    </citation>
    <scope>NUCLEOTIDE SEQUENCE</scope>
</reference>